<accession>A0AAV8YAT1</accession>
<sequence>MGHVRKVPSKRQAVVDDDTKLNLLLALEENPITPARQLARDIRFAIKAGEVGVECSIYSSRSSFVRIPESIRRFLMDTLYLLDEHNGIRIERFYGKISANEHRANKRWDIEAFEEEKVFMVNTRSTRYDEETTIMDEKKSDERRTNDDDRRTVRRQKGERKSGDRRTNDNDKRTVRRQNDDDKRIVRRQNDDDRRTETRRRGVIRKFNREEIERKLERKLEDTKCTEYLFVPKVQKEILEKIEGLEHQLHRTTIADSGDYSNSPGTPLQHSSLMHAERSGHKILKSPTYNGQSSWSMYRRQFEAAAKANGWTSQEMAASLVISLRGQALEISQSIPEEQQNDYDSIVGALEIRHRNAPSFAAWDHTISDVLVAALEVKAAKEASRNYKPKVK</sequence>
<dbReference type="PANTHER" id="PTHR45823">
    <property type="entry name" value="T-SNARE COILED-COIL HOMOLOGY DOMAIN-CONTAINING PROTEIN"/>
    <property type="match status" value="1"/>
</dbReference>
<protein>
    <submittedName>
        <fullName evidence="2">Uncharacterized protein</fullName>
    </submittedName>
</protein>
<dbReference type="AlphaFoldDB" id="A0AAV8YAT1"/>
<reference evidence="2" key="1">
    <citation type="journal article" date="2023" name="Insect Mol. Biol.">
        <title>Genome sequencing provides insights into the evolution of gene families encoding plant cell wall-degrading enzymes in longhorned beetles.</title>
        <authorList>
            <person name="Shin N.R."/>
            <person name="Okamura Y."/>
            <person name="Kirsch R."/>
            <person name="Pauchet Y."/>
        </authorList>
    </citation>
    <scope>NUCLEOTIDE SEQUENCE</scope>
    <source>
        <strain evidence="2">AMC_N1</strain>
    </source>
</reference>
<comment type="caution">
    <text evidence="2">The sequence shown here is derived from an EMBL/GenBank/DDBJ whole genome shotgun (WGS) entry which is preliminary data.</text>
</comment>
<evidence type="ECO:0000256" key="1">
    <source>
        <dbReference type="SAM" id="MobiDB-lite"/>
    </source>
</evidence>
<evidence type="ECO:0000313" key="2">
    <source>
        <dbReference type="EMBL" id="KAJ8947974.1"/>
    </source>
</evidence>
<feature type="compositionally biased region" description="Basic and acidic residues" evidence="1">
    <location>
        <begin position="129"/>
        <end position="151"/>
    </location>
</feature>
<feature type="region of interest" description="Disordered" evidence="1">
    <location>
        <begin position="129"/>
        <end position="198"/>
    </location>
</feature>
<evidence type="ECO:0000313" key="3">
    <source>
        <dbReference type="Proteomes" id="UP001162162"/>
    </source>
</evidence>
<keyword evidence="3" id="KW-1185">Reference proteome</keyword>
<dbReference type="PANTHER" id="PTHR45823:SF1">
    <property type="entry name" value="T-SNARE COILED-COIL HOMOLOGY DOMAIN-CONTAINING PROTEIN"/>
    <property type="match status" value="1"/>
</dbReference>
<dbReference type="Proteomes" id="UP001162162">
    <property type="component" value="Unassembled WGS sequence"/>
</dbReference>
<dbReference type="EMBL" id="JAPWTK010000147">
    <property type="protein sequence ID" value="KAJ8947974.1"/>
    <property type="molecule type" value="Genomic_DNA"/>
</dbReference>
<proteinExistence type="predicted"/>
<feature type="compositionally biased region" description="Basic and acidic residues" evidence="1">
    <location>
        <begin position="159"/>
        <end position="198"/>
    </location>
</feature>
<name>A0AAV8YAT1_9CUCU</name>
<organism evidence="2 3">
    <name type="scientific">Aromia moschata</name>
    <dbReference type="NCBI Taxonomy" id="1265417"/>
    <lineage>
        <taxon>Eukaryota</taxon>
        <taxon>Metazoa</taxon>
        <taxon>Ecdysozoa</taxon>
        <taxon>Arthropoda</taxon>
        <taxon>Hexapoda</taxon>
        <taxon>Insecta</taxon>
        <taxon>Pterygota</taxon>
        <taxon>Neoptera</taxon>
        <taxon>Endopterygota</taxon>
        <taxon>Coleoptera</taxon>
        <taxon>Polyphaga</taxon>
        <taxon>Cucujiformia</taxon>
        <taxon>Chrysomeloidea</taxon>
        <taxon>Cerambycidae</taxon>
        <taxon>Cerambycinae</taxon>
        <taxon>Callichromatini</taxon>
        <taxon>Aromia</taxon>
    </lineage>
</organism>
<gene>
    <name evidence="2" type="ORF">NQ318_021073</name>
</gene>